<keyword evidence="1" id="KW-0489">Methyltransferase</keyword>
<dbReference type="PANTHER" id="PTHR35276">
    <property type="entry name" value="S-ADENOSYL-L-METHIONINE-DEPENDENT METHYLTRANSFERASES SUPERFAMILY PROTEIN"/>
    <property type="match status" value="1"/>
</dbReference>
<dbReference type="GO" id="GO:0032259">
    <property type="term" value="P:methylation"/>
    <property type="evidence" value="ECO:0007669"/>
    <property type="project" value="UniProtKB-KW"/>
</dbReference>
<dbReference type="SUPFAM" id="SSF53335">
    <property type="entry name" value="S-adenosyl-L-methionine-dependent methyltransferases"/>
    <property type="match status" value="1"/>
</dbReference>
<name>A0AAX3RS43_BACIU</name>
<organism evidence="1 2">
    <name type="scientific">Bacillus subtilis</name>
    <dbReference type="NCBI Taxonomy" id="1423"/>
    <lineage>
        <taxon>Bacteria</taxon>
        <taxon>Bacillati</taxon>
        <taxon>Bacillota</taxon>
        <taxon>Bacilli</taxon>
        <taxon>Bacillales</taxon>
        <taxon>Bacillaceae</taxon>
        <taxon>Bacillus</taxon>
    </lineage>
</organism>
<dbReference type="InterPro" id="IPR010719">
    <property type="entry name" value="MnmM_MeTrfase"/>
</dbReference>
<dbReference type="InterPro" id="IPR029063">
    <property type="entry name" value="SAM-dependent_MTases_sf"/>
</dbReference>
<dbReference type="PANTHER" id="PTHR35276:SF1">
    <property type="entry name" value="TRNA (MNM(5)S(2)U34)-METHYLTRANSFERASE, CHLOROPLASTIC"/>
    <property type="match status" value="1"/>
</dbReference>
<dbReference type="EMBL" id="CP120576">
    <property type="protein sequence ID" value="WEY86183.2"/>
    <property type="molecule type" value="Genomic_DNA"/>
</dbReference>
<dbReference type="Pfam" id="PF06962">
    <property type="entry name" value="rRNA_methylase"/>
    <property type="match status" value="1"/>
</dbReference>
<protein>
    <submittedName>
        <fullName evidence="1">Class I SAM-dependent methyltransferase</fullName>
    </submittedName>
</protein>
<dbReference type="Gene3D" id="3.40.50.150">
    <property type="entry name" value="Vaccinia Virus protein VP39"/>
    <property type="match status" value="1"/>
</dbReference>
<accession>A0AAX3RS43</accession>
<keyword evidence="1" id="KW-0808">Transferase</keyword>
<evidence type="ECO:0000313" key="2">
    <source>
        <dbReference type="Proteomes" id="UP001214898"/>
    </source>
</evidence>
<dbReference type="GO" id="GO:0008168">
    <property type="term" value="F:methyltransferase activity"/>
    <property type="evidence" value="ECO:0007669"/>
    <property type="project" value="UniProtKB-KW"/>
</dbReference>
<sequence length="200" mass="22006">MILKKILPYSKELLKMAAGEGDIVVDATMGNGHDTQFLAELVGENGHVYAFDIQESAVANTKERLGDMYQARTTLFHKSHDKIAESLPPETHGKVAAAVFNLGYLPGGDKSITTNGSSTIKAIEQLLSIMKDEGLIVLVVYHGHPEGKAEKNDVLEFCRDLDQQSARVLTYGFINQQNDPPFIVAIEKKLRSANDLSFFL</sequence>
<evidence type="ECO:0000313" key="1">
    <source>
        <dbReference type="EMBL" id="WEY86183.2"/>
    </source>
</evidence>
<dbReference type="Proteomes" id="UP001214898">
    <property type="component" value="Chromosome"/>
</dbReference>
<reference evidence="1" key="1">
    <citation type="submission" date="2025-02" db="EMBL/GenBank/DDBJ databases">
        <title>Complete genome sequences of 52 Bacillus and Priestia strains isolated from West-African fermentations and 26 reference strains from the DSMZ collection.</title>
        <authorList>
            <person name="Wiedenbein E.S."/>
            <person name="Canoy T.S."/>
            <person name="Hui Y."/>
            <person name="Parkouda C."/>
            <person name="Dawende C."/>
            <person name="Ametefe E."/>
            <person name="Jespersen L."/>
            <person name="Nielsen D.S."/>
        </authorList>
    </citation>
    <scope>NUCLEOTIDE SEQUENCE</scope>
    <source>
        <strain evidence="1">PRO56</strain>
    </source>
</reference>
<proteinExistence type="predicted"/>
<gene>
    <name evidence="1" type="primary">ytqB</name>
    <name evidence="1" type="ORF">P5633_08870</name>
</gene>